<evidence type="ECO:0000256" key="8">
    <source>
        <dbReference type="ARBA" id="ARBA00047599"/>
    </source>
</evidence>
<gene>
    <name evidence="12" type="ORF">SAMN05216480_102158</name>
</gene>
<feature type="domain" description="External alternative NADH-ubiquinone oxidoreductase-like C-terminal" evidence="11">
    <location>
        <begin position="349"/>
        <end position="404"/>
    </location>
</feature>
<dbReference type="Pfam" id="PF07992">
    <property type="entry name" value="Pyr_redox_2"/>
    <property type="match status" value="1"/>
</dbReference>
<dbReference type="Gene3D" id="3.50.50.100">
    <property type="match status" value="1"/>
</dbReference>
<dbReference type="InterPro" id="IPR045024">
    <property type="entry name" value="NDH-2"/>
</dbReference>
<evidence type="ECO:0000256" key="3">
    <source>
        <dbReference type="ARBA" id="ARBA00022630"/>
    </source>
</evidence>
<evidence type="ECO:0000256" key="4">
    <source>
        <dbReference type="ARBA" id="ARBA00022827"/>
    </source>
</evidence>
<dbReference type="EMBL" id="FPBK01000002">
    <property type="protein sequence ID" value="SFU38821.1"/>
    <property type="molecule type" value="Genomic_DNA"/>
</dbReference>
<name>A0A1I7FRQ3_9FLAO</name>
<feature type="transmembrane region" description="Helical" evidence="9">
    <location>
        <begin position="369"/>
        <end position="391"/>
    </location>
</feature>
<dbReference type="InterPro" id="IPR023753">
    <property type="entry name" value="FAD/NAD-binding_dom"/>
</dbReference>
<evidence type="ECO:0000313" key="13">
    <source>
        <dbReference type="Proteomes" id="UP000199138"/>
    </source>
</evidence>
<evidence type="ECO:0000259" key="11">
    <source>
        <dbReference type="Pfam" id="PF22366"/>
    </source>
</evidence>
<keyword evidence="9" id="KW-1133">Transmembrane helix</keyword>
<evidence type="ECO:0000256" key="6">
    <source>
        <dbReference type="ARBA" id="ARBA00023002"/>
    </source>
</evidence>
<dbReference type="InterPro" id="IPR054585">
    <property type="entry name" value="NDH2-like_C"/>
</dbReference>
<reference evidence="12 13" key="1">
    <citation type="submission" date="2016-10" db="EMBL/GenBank/DDBJ databases">
        <authorList>
            <person name="de Groot N.N."/>
        </authorList>
    </citation>
    <scope>NUCLEOTIDE SEQUENCE [LARGE SCALE GENOMIC DNA]</scope>
    <source>
        <strain evidence="12 13">CGMCC 1.12333</strain>
    </source>
</reference>
<dbReference type="PANTHER" id="PTHR43706">
    <property type="entry name" value="NADH DEHYDROGENASE"/>
    <property type="match status" value="1"/>
</dbReference>
<keyword evidence="13" id="KW-1185">Reference proteome</keyword>
<protein>
    <recommendedName>
        <fullName evidence="2">NADH:ubiquinone reductase (non-electrogenic)</fullName>
        <ecNumber evidence="2">1.6.5.9</ecNumber>
    </recommendedName>
</protein>
<evidence type="ECO:0000259" key="10">
    <source>
        <dbReference type="Pfam" id="PF07992"/>
    </source>
</evidence>
<dbReference type="AlphaFoldDB" id="A0A1I7FRQ3"/>
<evidence type="ECO:0000256" key="5">
    <source>
        <dbReference type="ARBA" id="ARBA00022946"/>
    </source>
</evidence>
<dbReference type="STRING" id="1224947.SAMN05216480_102158"/>
<dbReference type="GO" id="GO:0050136">
    <property type="term" value="F:NADH dehydrogenase (quinone) (non-electrogenic) activity"/>
    <property type="evidence" value="ECO:0007669"/>
    <property type="project" value="UniProtKB-EC"/>
</dbReference>
<evidence type="ECO:0000256" key="9">
    <source>
        <dbReference type="SAM" id="Phobius"/>
    </source>
</evidence>
<evidence type="ECO:0000256" key="7">
    <source>
        <dbReference type="ARBA" id="ARBA00023027"/>
    </source>
</evidence>
<accession>A0A1I7FRQ3</accession>
<feature type="domain" description="FAD/NAD(P)-binding" evidence="10">
    <location>
        <begin position="5"/>
        <end position="325"/>
    </location>
</feature>
<sequence length="422" mass="47989">MEKKHVVIIGGGFSGVNLLKKLRNNNQYEITLVDKNNYNFFPPLIYQVATGFLEPSSISYPFRRLTSKRKNTHFWLGEVEKIDTQNKQIHLNNGSLTYDILVLAAGTQTNYFGMENIEKHAIPMNTLEDALNMRNLLLQRVEKACKIQSIEKRREYLNIVIAGGGPTGVEVAGMFAELRKRIVKTEYPELVGTNSKVYIVNSPNCLLPPMSRKSQQYAENRLKNYGVEVLLKTRVSDFNGEEVFLNNGETIKTKNLIWATGVEGIVFEGIPAESYTKGKRLETNSFHEVKDLNDVYALGDASLCLGDENFPDGHPQLAQVAIQQAQNLAHNLKSKTKNKPLKKFQYKDKGSMAIIGKSRAVADIPKPKFHLQGFVALMVWAFIHLFSLISYTDRLRTFINWVISYTTQDQDLRMIIRPKKRL</sequence>
<evidence type="ECO:0000313" key="12">
    <source>
        <dbReference type="EMBL" id="SFU38821.1"/>
    </source>
</evidence>
<keyword evidence="7" id="KW-0520">NAD</keyword>
<dbReference type="Proteomes" id="UP000199138">
    <property type="component" value="Unassembled WGS sequence"/>
</dbReference>
<dbReference type="EC" id="1.6.5.9" evidence="2"/>
<dbReference type="RefSeq" id="WP_093023771.1">
    <property type="nucleotide sequence ID" value="NZ_FPBK01000002.1"/>
</dbReference>
<organism evidence="12 13">
    <name type="scientific">Pustulibacterium marinum</name>
    <dbReference type="NCBI Taxonomy" id="1224947"/>
    <lineage>
        <taxon>Bacteria</taxon>
        <taxon>Pseudomonadati</taxon>
        <taxon>Bacteroidota</taxon>
        <taxon>Flavobacteriia</taxon>
        <taxon>Flavobacteriales</taxon>
        <taxon>Flavobacteriaceae</taxon>
        <taxon>Pustulibacterium</taxon>
    </lineage>
</organism>
<dbReference type="PRINTS" id="PR00368">
    <property type="entry name" value="FADPNR"/>
</dbReference>
<evidence type="ECO:0000256" key="2">
    <source>
        <dbReference type="ARBA" id="ARBA00012637"/>
    </source>
</evidence>
<keyword evidence="9" id="KW-0472">Membrane</keyword>
<comment type="catalytic activity">
    <reaction evidence="8">
        <text>a quinone + NADH + H(+) = a quinol + NAD(+)</text>
        <dbReference type="Rhea" id="RHEA:46160"/>
        <dbReference type="ChEBI" id="CHEBI:15378"/>
        <dbReference type="ChEBI" id="CHEBI:24646"/>
        <dbReference type="ChEBI" id="CHEBI:57540"/>
        <dbReference type="ChEBI" id="CHEBI:57945"/>
        <dbReference type="ChEBI" id="CHEBI:132124"/>
        <dbReference type="EC" id="1.6.5.9"/>
    </reaction>
</comment>
<keyword evidence="5" id="KW-0809">Transit peptide</keyword>
<dbReference type="SUPFAM" id="SSF51905">
    <property type="entry name" value="FAD/NAD(P)-binding domain"/>
    <property type="match status" value="2"/>
</dbReference>
<dbReference type="Pfam" id="PF22366">
    <property type="entry name" value="NDH2_C"/>
    <property type="match status" value="1"/>
</dbReference>
<keyword evidence="3" id="KW-0285">Flavoprotein</keyword>
<keyword evidence="9" id="KW-0812">Transmembrane</keyword>
<evidence type="ECO:0000256" key="1">
    <source>
        <dbReference type="ARBA" id="ARBA00005272"/>
    </source>
</evidence>
<keyword evidence="6" id="KW-0560">Oxidoreductase</keyword>
<proteinExistence type="inferred from homology"/>
<dbReference type="PRINTS" id="PR00411">
    <property type="entry name" value="PNDRDTASEI"/>
</dbReference>
<comment type="similarity">
    <text evidence="1">Belongs to the NADH dehydrogenase family.</text>
</comment>
<keyword evidence="4" id="KW-0274">FAD</keyword>
<dbReference type="PANTHER" id="PTHR43706:SF47">
    <property type="entry name" value="EXTERNAL NADH-UBIQUINONE OXIDOREDUCTASE 1, MITOCHONDRIAL-RELATED"/>
    <property type="match status" value="1"/>
</dbReference>
<dbReference type="InterPro" id="IPR036188">
    <property type="entry name" value="FAD/NAD-bd_sf"/>
</dbReference>
<dbReference type="OrthoDB" id="9781621at2"/>